<dbReference type="AlphaFoldDB" id="A0A0E3PRT4"/>
<dbReference type="GeneID" id="24873278"/>
<reference evidence="1 2" key="1">
    <citation type="submission" date="2014-07" db="EMBL/GenBank/DDBJ databases">
        <title>Methanogenic archaea and the global carbon cycle.</title>
        <authorList>
            <person name="Henriksen J.R."/>
            <person name="Luke J."/>
            <person name="Reinhart S."/>
            <person name="Benedict M.N."/>
            <person name="Youngblut N.D."/>
            <person name="Metcalf M.E."/>
            <person name="Whitaker R.J."/>
            <person name="Metcalf W.W."/>
        </authorList>
    </citation>
    <scope>NUCLEOTIDE SEQUENCE [LARGE SCALE GENOMIC DNA]</scope>
    <source>
        <strain evidence="1 2">C2J</strain>
    </source>
</reference>
<accession>A0A0E3PRT4</accession>
<protein>
    <submittedName>
        <fullName evidence="1">Uncharacterized protein</fullName>
    </submittedName>
</protein>
<dbReference type="RefSeq" id="WP_231593791.1">
    <property type="nucleotide sequence ID" value="NZ_CP009508.1"/>
</dbReference>
<gene>
    <name evidence="1" type="ORF">MSSAC_3579</name>
</gene>
<evidence type="ECO:0000313" key="2">
    <source>
        <dbReference type="Proteomes" id="UP000033123"/>
    </source>
</evidence>
<name>A0A0E3PRT4_9EURY</name>
<dbReference type="HOGENOM" id="CLU_942039_0_0_2"/>
<dbReference type="Proteomes" id="UP000033123">
    <property type="component" value="Chromosome"/>
</dbReference>
<sequence length="295" mass="33327">MIIFSGCVEDEASAAEVDNKVSAAEELDTSFLLINNAESRIMSIKEDIESGTYTAAKKNLKASRADFENAQRILNDISSDYEEENKDIQNYKILAEGGLDRVRSLECLLIAMEHFDKSLAYMYSGEFNLGKKELDMVNGALNESSTSLISAKEKIFRIDLDSVPVEQKNSFILLRADLETSGNMCEEFREMMSGMYLYMDGSEYLFNGMNYADTEKWGKAADEFGNAADKFSESQKILEKLKDSECSEVSVEATEMYGFLTMVQKDLPHLEAGCRYMENGRYSRAEKEFDMISSF</sequence>
<dbReference type="PATRIC" id="fig|1434118.4.peg.4622"/>
<dbReference type="EMBL" id="CP009508">
    <property type="protein sequence ID" value="AKB38169.1"/>
    <property type="molecule type" value="Genomic_DNA"/>
</dbReference>
<dbReference type="KEGG" id="msj:MSSAC_3579"/>
<proteinExistence type="predicted"/>
<organism evidence="1 2">
    <name type="scientific">Methanosarcina siciliae C2J</name>
    <dbReference type="NCBI Taxonomy" id="1434118"/>
    <lineage>
        <taxon>Archaea</taxon>
        <taxon>Methanobacteriati</taxon>
        <taxon>Methanobacteriota</taxon>
        <taxon>Stenosarchaea group</taxon>
        <taxon>Methanomicrobia</taxon>
        <taxon>Methanosarcinales</taxon>
        <taxon>Methanosarcinaceae</taxon>
        <taxon>Methanosarcina</taxon>
    </lineage>
</organism>
<evidence type="ECO:0000313" key="1">
    <source>
        <dbReference type="EMBL" id="AKB38169.1"/>
    </source>
</evidence>